<keyword evidence="2" id="KW-0378">Hydrolase</keyword>
<dbReference type="PANTHER" id="PTHR41286:SF1">
    <property type="entry name" value="HNH NUCLEASE YAJD-RELATED"/>
    <property type="match status" value="1"/>
</dbReference>
<dbReference type="RefSeq" id="WP_250199630.1">
    <property type="nucleotide sequence ID" value="NZ_CP097636.1"/>
</dbReference>
<dbReference type="GO" id="GO:0004519">
    <property type="term" value="F:endonuclease activity"/>
    <property type="evidence" value="ECO:0007669"/>
    <property type="project" value="UniProtKB-KW"/>
</dbReference>
<dbReference type="InterPro" id="IPR003615">
    <property type="entry name" value="HNH_nuc"/>
</dbReference>
<dbReference type="PANTHER" id="PTHR41286">
    <property type="entry name" value="HNH NUCLEASE YAJD-RELATED"/>
    <property type="match status" value="1"/>
</dbReference>
<dbReference type="EMBL" id="CP097636">
    <property type="protein sequence ID" value="URI11435.1"/>
    <property type="molecule type" value="Genomic_DNA"/>
</dbReference>
<gene>
    <name evidence="6" type="ORF">MW290_21055</name>
</gene>
<dbReference type="CDD" id="cd00085">
    <property type="entry name" value="HNHc"/>
    <property type="match status" value="1"/>
</dbReference>
<comment type="similarity">
    <text evidence="3">Belongs to the HNH nuclease family.</text>
</comment>
<evidence type="ECO:0000256" key="3">
    <source>
        <dbReference type="ARBA" id="ARBA00038412"/>
    </source>
</evidence>
<dbReference type="InterPro" id="IPR002711">
    <property type="entry name" value="HNH"/>
</dbReference>
<evidence type="ECO:0000313" key="7">
    <source>
        <dbReference type="Proteomes" id="UP001056201"/>
    </source>
</evidence>
<dbReference type="Proteomes" id="UP001056201">
    <property type="component" value="Chromosome 2"/>
</dbReference>
<keyword evidence="1" id="KW-0540">Nuclease</keyword>
<protein>
    <recommendedName>
        <fullName evidence="4">Putative HNH nuclease YajD</fullName>
    </recommendedName>
</protein>
<keyword evidence="7" id="KW-1185">Reference proteome</keyword>
<proteinExistence type="inferred from homology"/>
<dbReference type="Gene3D" id="1.10.30.50">
    <property type="match status" value="1"/>
</dbReference>
<evidence type="ECO:0000256" key="4">
    <source>
        <dbReference type="ARBA" id="ARBA00040194"/>
    </source>
</evidence>
<name>A0ABY4SJB2_AQUTE</name>
<evidence type="ECO:0000259" key="5">
    <source>
        <dbReference type="Pfam" id="PF01844"/>
    </source>
</evidence>
<evidence type="ECO:0000256" key="2">
    <source>
        <dbReference type="ARBA" id="ARBA00022801"/>
    </source>
</evidence>
<feature type="domain" description="HNH" evidence="5">
    <location>
        <begin position="67"/>
        <end position="121"/>
    </location>
</feature>
<dbReference type="Pfam" id="PF01844">
    <property type="entry name" value="HNH"/>
    <property type="match status" value="1"/>
</dbReference>
<sequence>MPMAAPKPCAHPGCGQLVRDGTSRCSAHKVRPGSFADAGRGTRQERGYGAAWDRLRRRILVRDGGLCQPCLQAGHTTAAQAVDHIVNKATWRRRHGSLKGCDDEGNLQSICNDCHRQKTDREKRGEA</sequence>
<reference evidence="6" key="1">
    <citation type="submission" date="2022-05" db="EMBL/GenBank/DDBJ databases">
        <title>An RpoN-dependent PEP-CTERM gene is involved in floc formation of an Aquincola tertiaricarbonis strain.</title>
        <authorList>
            <person name="Qiu D."/>
            <person name="Xia M."/>
        </authorList>
    </citation>
    <scope>NUCLEOTIDE SEQUENCE</scope>
    <source>
        <strain evidence="6">RN12</strain>
    </source>
</reference>
<organism evidence="6 7">
    <name type="scientific">Aquincola tertiaricarbonis</name>
    <dbReference type="NCBI Taxonomy" id="391953"/>
    <lineage>
        <taxon>Bacteria</taxon>
        <taxon>Pseudomonadati</taxon>
        <taxon>Pseudomonadota</taxon>
        <taxon>Betaproteobacteria</taxon>
        <taxon>Burkholderiales</taxon>
        <taxon>Sphaerotilaceae</taxon>
        <taxon>Aquincola</taxon>
    </lineage>
</organism>
<evidence type="ECO:0000313" key="6">
    <source>
        <dbReference type="EMBL" id="URI11435.1"/>
    </source>
</evidence>
<evidence type="ECO:0000256" key="1">
    <source>
        <dbReference type="ARBA" id="ARBA00022722"/>
    </source>
</evidence>
<keyword evidence="6" id="KW-0255">Endonuclease</keyword>
<accession>A0ABY4SJB2</accession>